<dbReference type="GO" id="GO:0005524">
    <property type="term" value="F:ATP binding"/>
    <property type="evidence" value="ECO:0007669"/>
    <property type="project" value="UniProtKB-KW"/>
</dbReference>
<dbReference type="Pfam" id="PF01078">
    <property type="entry name" value="Mg_chelatase"/>
    <property type="match status" value="1"/>
</dbReference>
<dbReference type="Gene3D" id="3.40.50.300">
    <property type="entry name" value="P-loop containing nucleotide triphosphate hydrolases"/>
    <property type="match status" value="1"/>
</dbReference>
<dbReference type="Pfam" id="PF13541">
    <property type="entry name" value="ChlI"/>
    <property type="match status" value="1"/>
</dbReference>
<evidence type="ECO:0000259" key="4">
    <source>
        <dbReference type="SMART" id="SM00382"/>
    </source>
</evidence>
<dbReference type="InterPro" id="IPR025158">
    <property type="entry name" value="Mg_chelat-rel_C"/>
</dbReference>
<dbReference type="NCBIfam" id="TIGR00368">
    <property type="entry name" value="YifB family Mg chelatase-like AAA ATPase"/>
    <property type="match status" value="1"/>
</dbReference>
<comment type="similarity">
    <text evidence="1">Belongs to the Mg-chelatase subunits D/I family. ComM subfamily.</text>
</comment>
<dbReference type="InterPro" id="IPR004482">
    <property type="entry name" value="Mg_chelat-rel"/>
</dbReference>
<dbReference type="GO" id="GO:0003677">
    <property type="term" value="F:DNA binding"/>
    <property type="evidence" value="ECO:0007669"/>
    <property type="project" value="InterPro"/>
</dbReference>
<comment type="caution">
    <text evidence="5">The sequence shown here is derived from an EMBL/GenBank/DDBJ whole genome shotgun (WGS) entry which is preliminary data.</text>
</comment>
<dbReference type="InterPro" id="IPR014721">
    <property type="entry name" value="Ribsml_uS5_D2-typ_fold_subgr"/>
</dbReference>
<proteinExistence type="inferred from homology"/>
<dbReference type="InterPro" id="IPR020568">
    <property type="entry name" value="Ribosomal_Su5_D2-typ_SF"/>
</dbReference>
<dbReference type="InterPro" id="IPR000523">
    <property type="entry name" value="Mg_chelatse_chII-like_cat_dom"/>
</dbReference>
<keyword evidence="6" id="KW-1185">Reference proteome</keyword>
<dbReference type="AlphaFoldDB" id="A0A9X1QS37"/>
<protein>
    <submittedName>
        <fullName evidence="5">YifB family Mg chelatase-like AAA ATPase</fullName>
    </submittedName>
</protein>
<dbReference type="SMART" id="SM00382">
    <property type="entry name" value="AAA"/>
    <property type="match status" value="1"/>
</dbReference>
<dbReference type="PANTHER" id="PTHR32039">
    <property type="entry name" value="MAGNESIUM-CHELATASE SUBUNIT CHLI"/>
    <property type="match status" value="1"/>
</dbReference>
<organism evidence="5 6">
    <name type="scientific">Aequorivita vitellina</name>
    <dbReference type="NCBI Taxonomy" id="2874475"/>
    <lineage>
        <taxon>Bacteria</taxon>
        <taxon>Pseudomonadati</taxon>
        <taxon>Bacteroidota</taxon>
        <taxon>Flavobacteriia</taxon>
        <taxon>Flavobacteriales</taxon>
        <taxon>Flavobacteriaceae</taxon>
        <taxon>Aequorivita</taxon>
    </lineage>
</organism>
<evidence type="ECO:0000313" key="5">
    <source>
        <dbReference type="EMBL" id="MCG2418331.1"/>
    </source>
</evidence>
<evidence type="ECO:0000256" key="1">
    <source>
        <dbReference type="ARBA" id="ARBA00006354"/>
    </source>
</evidence>
<dbReference type="InterPro" id="IPR045006">
    <property type="entry name" value="CHLI-like"/>
</dbReference>
<dbReference type="SUPFAM" id="SSF52540">
    <property type="entry name" value="P-loop containing nucleoside triphosphate hydrolases"/>
    <property type="match status" value="1"/>
</dbReference>
<gene>
    <name evidence="5" type="ORF">K8089_04795</name>
</gene>
<keyword evidence="3" id="KW-0067">ATP-binding</keyword>
<dbReference type="InterPro" id="IPR003593">
    <property type="entry name" value="AAA+_ATPase"/>
</dbReference>
<feature type="domain" description="AAA+ ATPase" evidence="4">
    <location>
        <begin position="214"/>
        <end position="397"/>
    </location>
</feature>
<name>A0A9X1QS37_9FLAO</name>
<sequence>MLTKVYGSAVFGVEATTITVEVNVDLGVGYHLVGLPDNAIRESNFRIAAALQNNGYKIPGKKLILNMSPADLRKEGSAYDLTLAMGVLIATEQIEEKNPLSEYIIMGELSLDGNLQPIRGALPISLKAKEEGFKGFILPKQNAKEAAIVEGIEVFGIENIQEVIDFFNKDIPLEKTEVDMEAEFYDHLEHPEFDFADVKGQESIKRCMEIAAAGGHNIILIGPPGSGKTMLAKRLPSILPPMTLQESLETTKIHSVAGRTMEKGGIMTSRPFRSPHHTISDVALVGGGQYPQPGEISLAHNGVLFLDELPEFKRGVLEVMRQPLEDRDVTISRAKFTVTYPSSFMLVASMNPSPGGYFNDPDAPVMSSPAEMQRYLSKISGPLLDRIDIHIEVTPVPFEKLSDERRGESSIVIRERVTKARKLQSERFTEFENVHYNAQMGVKQIRKFCKLDEASLALLKTAMERLNLSARAYDRILKVARTIADLEGAEKLNGNHISEAIQYRSLDRDGWFG</sequence>
<dbReference type="SUPFAM" id="SSF54211">
    <property type="entry name" value="Ribosomal protein S5 domain 2-like"/>
    <property type="match status" value="1"/>
</dbReference>
<dbReference type="Proteomes" id="UP001139461">
    <property type="component" value="Unassembled WGS sequence"/>
</dbReference>
<keyword evidence="2" id="KW-0547">Nucleotide-binding</keyword>
<accession>A0A9X1QS37</accession>
<reference evidence="5" key="1">
    <citation type="submission" date="2021-09" db="EMBL/GenBank/DDBJ databases">
        <title>Genome of Aequorivita sp. strain F47161.</title>
        <authorList>
            <person name="Wang Y."/>
        </authorList>
    </citation>
    <scope>NUCLEOTIDE SEQUENCE</scope>
    <source>
        <strain evidence="5">F47161</strain>
    </source>
</reference>
<dbReference type="InterPro" id="IPR027417">
    <property type="entry name" value="P-loop_NTPase"/>
</dbReference>
<dbReference type="InterPro" id="IPR001208">
    <property type="entry name" value="MCM_dom"/>
</dbReference>
<dbReference type="EMBL" id="JAIRBA010000006">
    <property type="protein sequence ID" value="MCG2418331.1"/>
    <property type="molecule type" value="Genomic_DNA"/>
</dbReference>
<dbReference type="PRINTS" id="PR01657">
    <property type="entry name" value="MCMFAMILY"/>
</dbReference>
<evidence type="ECO:0000256" key="2">
    <source>
        <dbReference type="ARBA" id="ARBA00022741"/>
    </source>
</evidence>
<dbReference type="Gene3D" id="3.30.230.10">
    <property type="match status" value="1"/>
</dbReference>
<dbReference type="PANTHER" id="PTHR32039:SF7">
    <property type="entry name" value="COMPETENCE PROTEIN COMM"/>
    <property type="match status" value="1"/>
</dbReference>
<evidence type="ECO:0000313" key="6">
    <source>
        <dbReference type="Proteomes" id="UP001139461"/>
    </source>
</evidence>
<dbReference type="Pfam" id="PF13335">
    <property type="entry name" value="Mg_chelatase_C"/>
    <property type="match status" value="1"/>
</dbReference>
<evidence type="ECO:0000256" key="3">
    <source>
        <dbReference type="ARBA" id="ARBA00022840"/>
    </source>
</evidence>
<dbReference type="RefSeq" id="WP_237602148.1">
    <property type="nucleotide sequence ID" value="NZ_JAIRBA010000006.1"/>
</dbReference>